<evidence type="ECO:0000256" key="1">
    <source>
        <dbReference type="SAM" id="Phobius"/>
    </source>
</evidence>
<dbReference type="AlphaFoldDB" id="A0A2U2J055"/>
<dbReference type="OrthoDB" id="9801588at2"/>
<keyword evidence="1" id="KW-1133">Transmembrane helix</keyword>
<sequence>MTYDAFRHFADSWGLLFMALCYLAFVGWALLPRNRERSDAAARMIFDKDNQDG</sequence>
<evidence type="ECO:0000313" key="3">
    <source>
        <dbReference type="Proteomes" id="UP000245916"/>
    </source>
</evidence>
<dbReference type="InterPro" id="IPR008621">
    <property type="entry name" value="Cbb3-typ_cyt_oxidase_comp"/>
</dbReference>
<gene>
    <name evidence="2" type="ORF">DF286_01660</name>
</gene>
<feature type="transmembrane region" description="Helical" evidence="1">
    <location>
        <begin position="12"/>
        <end position="31"/>
    </location>
</feature>
<evidence type="ECO:0000313" key="2">
    <source>
        <dbReference type="EMBL" id="PWG01715.1"/>
    </source>
</evidence>
<dbReference type="EMBL" id="QFFF01000001">
    <property type="protein sequence ID" value="PWG01715.1"/>
    <property type="molecule type" value="Genomic_DNA"/>
</dbReference>
<keyword evidence="1" id="KW-0812">Transmembrane</keyword>
<protein>
    <submittedName>
        <fullName evidence="2">CcoQ/FixQ family Cbb3-type cytochrome c oxidase assembly chaperone</fullName>
    </submittedName>
</protein>
<dbReference type="CDD" id="cd01324">
    <property type="entry name" value="cbb3_Oxidase_CcoQ"/>
    <property type="match status" value="1"/>
</dbReference>
<proteinExistence type="predicted"/>
<name>A0A2U2J055_9SPHN</name>
<dbReference type="RefSeq" id="WP_109269854.1">
    <property type="nucleotide sequence ID" value="NZ_QFFF01000001.1"/>
</dbReference>
<accession>A0A2U2J055</accession>
<dbReference type="Proteomes" id="UP000245916">
    <property type="component" value="Unassembled WGS sequence"/>
</dbReference>
<organism evidence="2 3">
    <name type="scientific">Allosphingosinicella humi</name>
    <dbReference type="NCBI Taxonomy" id="2068657"/>
    <lineage>
        <taxon>Bacteria</taxon>
        <taxon>Pseudomonadati</taxon>
        <taxon>Pseudomonadota</taxon>
        <taxon>Alphaproteobacteria</taxon>
        <taxon>Sphingomonadales</taxon>
        <taxon>Sphingomonadaceae</taxon>
        <taxon>Allosphingosinicella</taxon>
    </lineage>
</organism>
<dbReference type="Pfam" id="PF05545">
    <property type="entry name" value="FixQ"/>
    <property type="match status" value="1"/>
</dbReference>
<comment type="caution">
    <text evidence="2">The sequence shown here is derived from an EMBL/GenBank/DDBJ whole genome shotgun (WGS) entry which is preliminary data.</text>
</comment>
<keyword evidence="3" id="KW-1185">Reference proteome</keyword>
<keyword evidence="1" id="KW-0472">Membrane</keyword>
<reference evidence="2 3" key="1">
    <citation type="submission" date="2018-05" db="EMBL/GenBank/DDBJ databases">
        <title>Genome of Sphingosinicella humi QZX222.</title>
        <authorList>
            <person name="Qiao Z."/>
            <person name="Wang G."/>
        </authorList>
    </citation>
    <scope>NUCLEOTIDE SEQUENCE [LARGE SCALE GENOMIC DNA]</scope>
    <source>
        <strain evidence="2 3">QZX222</strain>
    </source>
</reference>